<dbReference type="GO" id="GO:0046872">
    <property type="term" value="F:metal ion binding"/>
    <property type="evidence" value="ECO:0007669"/>
    <property type="project" value="UniProtKB-KW"/>
</dbReference>
<evidence type="ECO:0000256" key="3">
    <source>
        <dbReference type="ARBA" id="ARBA00022842"/>
    </source>
</evidence>
<feature type="binding site" evidence="4">
    <location>
        <position position="49"/>
    </location>
    <ligand>
        <name>Mg(2+)</name>
        <dbReference type="ChEBI" id="CHEBI:18420"/>
        <label>1</label>
    </ligand>
</feature>
<protein>
    <recommendedName>
        <fullName evidence="8">Endonuclease/exonuclease/phosphatase domain-containing protein</fullName>
    </recommendedName>
</protein>
<keyword evidence="1 4" id="KW-0479">Metal-binding</keyword>
<gene>
    <name evidence="6" type="ORF">FD755_016064</name>
</gene>
<evidence type="ECO:0000313" key="7">
    <source>
        <dbReference type="Proteomes" id="UP000326062"/>
    </source>
</evidence>
<dbReference type="PANTHER" id="PTHR22748">
    <property type="entry name" value="AP ENDONUCLEASE"/>
    <property type="match status" value="1"/>
</dbReference>
<dbReference type="SUPFAM" id="SSF56219">
    <property type="entry name" value="DNase I-like"/>
    <property type="match status" value="1"/>
</dbReference>
<evidence type="ECO:0000256" key="5">
    <source>
        <dbReference type="SAM" id="MobiDB-lite"/>
    </source>
</evidence>
<comment type="cofactor">
    <cofactor evidence="4">
        <name>Mg(2+)</name>
        <dbReference type="ChEBI" id="CHEBI:18420"/>
    </cofactor>
    <cofactor evidence="4">
        <name>Mn(2+)</name>
        <dbReference type="ChEBI" id="CHEBI:29035"/>
    </cofactor>
    <text evidence="4">Probably binds two magnesium or manganese ions per subunit.</text>
</comment>
<evidence type="ECO:0000256" key="4">
    <source>
        <dbReference type="PIRSR" id="PIRSR604808-2"/>
    </source>
</evidence>
<name>A0A5N3XF46_MUNRE</name>
<evidence type="ECO:0008006" key="8">
    <source>
        <dbReference type="Google" id="ProtNLM"/>
    </source>
</evidence>
<evidence type="ECO:0000256" key="2">
    <source>
        <dbReference type="ARBA" id="ARBA00022801"/>
    </source>
</evidence>
<organism evidence="6 7">
    <name type="scientific">Muntiacus reevesi</name>
    <name type="common">Reeves' muntjac</name>
    <name type="synonym">Cervus reevesi</name>
    <dbReference type="NCBI Taxonomy" id="9886"/>
    <lineage>
        <taxon>Eukaryota</taxon>
        <taxon>Metazoa</taxon>
        <taxon>Chordata</taxon>
        <taxon>Craniata</taxon>
        <taxon>Vertebrata</taxon>
        <taxon>Euteleostomi</taxon>
        <taxon>Mammalia</taxon>
        <taxon>Eutheria</taxon>
        <taxon>Laurasiatheria</taxon>
        <taxon>Artiodactyla</taxon>
        <taxon>Ruminantia</taxon>
        <taxon>Pecora</taxon>
        <taxon>Cervidae</taxon>
        <taxon>Muntiacinae</taxon>
        <taxon>Muntiacus</taxon>
    </lineage>
</organism>
<dbReference type="GO" id="GO:0008081">
    <property type="term" value="F:phosphoric diester hydrolase activity"/>
    <property type="evidence" value="ECO:0007669"/>
    <property type="project" value="TreeGrafter"/>
</dbReference>
<dbReference type="EMBL" id="VCEB01000011">
    <property type="protein sequence ID" value="KAB0372272.1"/>
    <property type="molecule type" value="Genomic_DNA"/>
</dbReference>
<dbReference type="GO" id="GO:0008311">
    <property type="term" value="F:double-stranded DNA 3'-5' DNA exonuclease activity"/>
    <property type="evidence" value="ECO:0007669"/>
    <property type="project" value="TreeGrafter"/>
</dbReference>
<keyword evidence="3 4" id="KW-0460">Magnesium</keyword>
<keyword evidence="7" id="KW-1185">Reference proteome</keyword>
<evidence type="ECO:0000313" key="6">
    <source>
        <dbReference type="EMBL" id="KAB0372272.1"/>
    </source>
</evidence>
<accession>A0A5N3XF46</accession>
<proteinExistence type="predicted"/>
<feature type="compositionally biased region" description="Basic and acidic residues" evidence="5">
    <location>
        <begin position="1"/>
        <end position="17"/>
    </location>
</feature>
<dbReference type="InterPro" id="IPR036691">
    <property type="entry name" value="Endo/exonu/phosph_ase_sf"/>
</dbReference>
<feature type="binding site" evidence="4">
    <location>
        <position position="67"/>
    </location>
    <ligand>
        <name>Mg(2+)</name>
        <dbReference type="ChEBI" id="CHEBI:18420"/>
        <label>1</label>
    </ligand>
</feature>
<feature type="compositionally biased region" description="Polar residues" evidence="5">
    <location>
        <begin position="31"/>
        <end position="41"/>
    </location>
</feature>
<comment type="caution">
    <text evidence="6">The sequence shown here is derived from an EMBL/GenBank/DDBJ whole genome shotgun (WGS) entry which is preliminary data.</text>
</comment>
<dbReference type="Proteomes" id="UP000326062">
    <property type="component" value="Chromosome X"/>
</dbReference>
<feature type="region of interest" description="Disordered" evidence="5">
    <location>
        <begin position="1"/>
        <end position="41"/>
    </location>
</feature>
<evidence type="ECO:0000256" key="1">
    <source>
        <dbReference type="ARBA" id="ARBA00022723"/>
    </source>
</evidence>
<dbReference type="GO" id="GO:0003906">
    <property type="term" value="F:DNA-(apurinic or apyrimidinic site) endonuclease activity"/>
    <property type="evidence" value="ECO:0007669"/>
    <property type="project" value="TreeGrafter"/>
</dbReference>
<dbReference type="AlphaFoldDB" id="A0A5N3XF46"/>
<reference evidence="6 7" key="1">
    <citation type="submission" date="2019-06" db="EMBL/GenBank/DDBJ databases">
        <title>Discovery of a novel chromosome fission-fusion reversal in muntjac.</title>
        <authorList>
            <person name="Mudd A.B."/>
            <person name="Bredeson J.V."/>
            <person name="Baum R."/>
            <person name="Hockemeyer D."/>
            <person name="Rokhsar D.S."/>
        </authorList>
    </citation>
    <scope>NUCLEOTIDE SEQUENCE [LARGE SCALE GENOMIC DNA]</scope>
    <source>
        <strain evidence="6">UCam_UCB_Mr</strain>
        <tissue evidence="6">Fibroblast cell line</tissue>
    </source>
</reference>
<keyword evidence="4" id="KW-0464">Manganese</keyword>
<dbReference type="Gene3D" id="3.60.10.10">
    <property type="entry name" value="Endonuclease/exonuclease/phosphatase"/>
    <property type="match status" value="1"/>
</dbReference>
<sequence length="168" mass="18616">MSKTGRERTTQSEKEAAGEGAVLYEEPPSPDQKTSPSGKSTTLKFCSRNVDGLQTWTKKKDILCLQETKYSENKLPVELQELSGLSHQYWSASSDKQGYSGKLPFATQREMKRMLASLHKSSRALGNCCRLCHSMTLSQSLLLALCDSKIHSKALGSDHCPNTQYLAL</sequence>
<dbReference type="InterPro" id="IPR004808">
    <property type="entry name" value="AP_endonuc_1"/>
</dbReference>
<dbReference type="GO" id="GO:0005634">
    <property type="term" value="C:nucleus"/>
    <property type="evidence" value="ECO:0007669"/>
    <property type="project" value="TreeGrafter"/>
</dbReference>
<dbReference type="GO" id="GO:0006284">
    <property type="term" value="P:base-excision repair"/>
    <property type="evidence" value="ECO:0007669"/>
    <property type="project" value="TreeGrafter"/>
</dbReference>
<dbReference type="PANTHER" id="PTHR22748:SF6">
    <property type="entry name" value="DNA-(APURINIC OR APYRIMIDINIC SITE) ENDONUCLEASE"/>
    <property type="match status" value="1"/>
</dbReference>
<keyword evidence="2" id="KW-0378">Hydrolase</keyword>